<reference evidence="1" key="1">
    <citation type="submission" date="2020-10" db="EMBL/GenBank/DDBJ databases">
        <authorList>
            <person name="Gilroy R."/>
        </authorList>
    </citation>
    <scope>NUCLEOTIDE SEQUENCE</scope>
    <source>
        <strain evidence="1">ChiW17-6978</strain>
    </source>
</reference>
<dbReference type="EMBL" id="DVLF01000017">
    <property type="protein sequence ID" value="HIT49483.1"/>
    <property type="molecule type" value="Genomic_DNA"/>
</dbReference>
<gene>
    <name evidence="1" type="ORF">IAD46_00500</name>
</gene>
<sequence>MKRRLIHIIGLFVFATVLGITQEGISKQYDIAFYDEPISKSVNSIKKLSTIKSEGTLILNNEKDAYVLNEEFFQKLNVVSAEEYLSEGGIIVVNDNNVTGEDLRSKIATKTADFDYSGEDDFYGFYVFNNGYENVTVNVSLGYLSEVGKKESKSKKVLLNVIEKETIANTVVDSAVKKQARSSDMNIENIGGGVSPSDTSGQVIATAYLENILYLDSNNQKACSYTIYTNVVDVAKVRNSVGAIQGIYDVTSTFTVDAESQFAITDYGVRMQNFHTILDASYLNSNTSTTISLGNSLGFQGEIITGSINSGISYTYTPDSQEITNNLPVGSEKYWNSDVINEVYDASRKLKPSIRILNNNDSIETCEYSRVEYFNIKDNGWWVFQKKYCMLDQYRKELSICWNSKGYVSQSVYTG</sequence>
<name>A0A9D1GQA8_9MOLU</name>
<organism evidence="1 2">
    <name type="scientific">Candidatus Pelethenecus faecipullorum</name>
    <dbReference type="NCBI Taxonomy" id="2840900"/>
    <lineage>
        <taxon>Bacteria</taxon>
        <taxon>Bacillati</taxon>
        <taxon>Mycoplasmatota</taxon>
        <taxon>Mollicutes</taxon>
        <taxon>Candidatus Pelethenecus</taxon>
    </lineage>
</organism>
<evidence type="ECO:0000313" key="1">
    <source>
        <dbReference type="EMBL" id="HIT49483.1"/>
    </source>
</evidence>
<evidence type="ECO:0000313" key="2">
    <source>
        <dbReference type="Proteomes" id="UP000886758"/>
    </source>
</evidence>
<reference evidence="1" key="2">
    <citation type="journal article" date="2021" name="PeerJ">
        <title>Extensive microbial diversity within the chicken gut microbiome revealed by metagenomics and culture.</title>
        <authorList>
            <person name="Gilroy R."/>
            <person name="Ravi A."/>
            <person name="Getino M."/>
            <person name="Pursley I."/>
            <person name="Horton D.L."/>
            <person name="Alikhan N.F."/>
            <person name="Baker D."/>
            <person name="Gharbi K."/>
            <person name="Hall N."/>
            <person name="Watson M."/>
            <person name="Adriaenssens E.M."/>
            <person name="Foster-Nyarko E."/>
            <person name="Jarju S."/>
            <person name="Secka A."/>
            <person name="Antonio M."/>
            <person name="Oren A."/>
            <person name="Chaudhuri R.R."/>
            <person name="La Ragione R."/>
            <person name="Hildebrand F."/>
            <person name="Pallen M.J."/>
        </authorList>
    </citation>
    <scope>NUCLEOTIDE SEQUENCE</scope>
    <source>
        <strain evidence="1">ChiW17-6978</strain>
    </source>
</reference>
<dbReference type="AlphaFoldDB" id="A0A9D1GQA8"/>
<comment type="caution">
    <text evidence="1">The sequence shown here is derived from an EMBL/GenBank/DDBJ whole genome shotgun (WGS) entry which is preliminary data.</text>
</comment>
<accession>A0A9D1GQA8</accession>
<protein>
    <submittedName>
        <fullName evidence="1">Uncharacterized protein</fullName>
    </submittedName>
</protein>
<dbReference type="Proteomes" id="UP000886758">
    <property type="component" value="Unassembled WGS sequence"/>
</dbReference>
<proteinExistence type="predicted"/>